<reference evidence="1 2" key="1">
    <citation type="submission" date="2020-03" db="EMBL/GenBank/DDBJ databases">
        <title>Genomic Encyclopedia of Type Strains, Phase IV (KMG-IV): sequencing the most valuable type-strain genomes for metagenomic binning, comparative biology and taxonomic classification.</title>
        <authorList>
            <person name="Goeker M."/>
        </authorList>
    </citation>
    <scope>NUCLEOTIDE SEQUENCE [LARGE SCALE GENOMIC DNA]</scope>
    <source>
        <strain evidence="1 2">DSM 22753</strain>
    </source>
</reference>
<protein>
    <recommendedName>
        <fullName evidence="3">Lipoprotein</fullName>
    </recommendedName>
</protein>
<comment type="caution">
    <text evidence="1">The sequence shown here is derived from an EMBL/GenBank/DDBJ whole genome shotgun (WGS) entry which is preliminary data.</text>
</comment>
<evidence type="ECO:0000313" key="2">
    <source>
        <dbReference type="Proteomes" id="UP000788153"/>
    </source>
</evidence>
<sequence>MRTLLVLLGGLALAACGGAPEATAPANDVAATDATALNFQTEVAALSPAQRNGVFIRAIRDAGLQCQGVETSVENPPGSFNYAVTCQDGSKHQIAIAASGDAKVTSAAGAR</sequence>
<dbReference type="EMBL" id="JAASQP010000001">
    <property type="protein sequence ID" value="NIJ24050.1"/>
    <property type="molecule type" value="Genomic_DNA"/>
</dbReference>
<organism evidence="1 2">
    <name type="scientific">Sphingomonas japonica</name>
    <dbReference type="NCBI Taxonomy" id="511662"/>
    <lineage>
        <taxon>Bacteria</taxon>
        <taxon>Pseudomonadati</taxon>
        <taxon>Pseudomonadota</taxon>
        <taxon>Alphaproteobacteria</taxon>
        <taxon>Sphingomonadales</taxon>
        <taxon>Sphingomonadaceae</taxon>
        <taxon>Sphingomonas</taxon>
    </lineage>
</organism>
<dbReference type="PROSITE" id="PS51257">
    <property type="entry name" value="PROKAR_LIPOPROTEIN"/>
    <property type="match status" value="1"/>
</dbReference>
<evidence type="ECO:0000313" key="1">
    <source>
        <dbReference type="EMBL" id="NIJ24050.1"/>
    </source>
</evidence>
<name>A0ABX0U0F6_9SPHN</name>
<proteinExistence type="predicted"/>
<keyword evidence="2" id="KW-1185">Reference proteome</keyword>
<accession>A0ABX0U0F6</accession>
<dbReference type="Proteomes" id="UP000788153">
    <property type="component" value="Unassembled WGS sequence"/>
</dbReference>
<gene>
    <name evidence="1" type="ORF">FHT01_001592</name>
</gene>
<evidence type="ECO:0008006" key="3">
    <source>
        <dbReference type="Google" id="ProtNLM"/>
    </source>
</evidence>
<dbReference type="RefSeq" id="WP_140046418.1">
    <property type="nucleotide sequence ID" value="NZ_BAAAEV010000001.1"/>
</dbReference>